<dbReference type="InterPro" id="IPR007016">
    <property type="entry name" value="O-antigen_ligase-rel_domated"/>
</dbReference>
<keyword evidence="2 5" id="KW-0812">Transmembrane</keyword>
<keyword evidence="3 5" id="KW-1133">Transmembrane helix</keyword>
<dbReference type="InterPro" id="IPR051533">
    <property type="entry name" value="WaaL-like"/>
</dbReference>
<comment type="caution">
    <text evidence="7">The sequence shown here is derived from an EMBL/GenBank/DDBJ whole genome shotgun (WGS) entry which is preliminary data.</text>
</comment>
<feature type="domain" description="O-antigen ligase-related" evidence="6">
    <location>
        <begin position="179"/>
        <end position="305"/>
    </location>
</feature>
<keyword evidence="7" id="KW-0436">Ligase</keyword>
<accession>A0ABS9MKI4</accession>
<organism evidence="7 8">
    <name type="scientific">Anaeromassilibacillus senegalensis</name>
    <dbReference type="NCBI Taxonomy" id="1673717"/>
    <lineage>
        <taxon>Bacteria</taxon>
        <taxon>Bacillati</taxon>
        <taxon>Bacillota</taxon>
        <taxon>Clostridia</taxon>
        <taxon>Eubacteriales</taxon>
        <taxon>Acutalibacteraceae</taxon>
        <taxon>Anaeromassilibacillus</taxon>
    </lineage>
</organism>
<dbReference type="PANTHER" id="PTHR37422">
    <property type="entry name" value="TEICHURONIC ACID BIOSYNTHESIS PROTEIN TUAE"/>
    <property type="match status" value="1"/>
</dbReference>
<proteinExistence type="predicted"/>
<feature type="transmembrane region" description="Helical" evidence="5">
    <location>
        <begin position="82"/>
        <end position="98"/>
    </location>
</feature>
<feature type="transmembrane region" description="Helical" evidence="5">
    <location>
        <begin position="257"/>
        <end position="277"/>
    </location>
</feature>
<dbReference type="RefSeq" id="WP_140400389.1">
    <property type="nucleotide sequence ID" value="NZ_JAKNHQ010000011.1"/>
</dbReference>
<feature type="transmembrane region" description="Helical" evidence="5">
    <location>
        <begin position="57"/>
        <end position="76"/>
    </location>
</feature>
<feature type="transmembrane region" description="Helical" evidence="5">
    <location>
        <begin position="215"/>
        <end position="237"/>
    </location>
</feature>
<evidence type="ECO:0000259" key="6">
    <source>
        <dbReference type="Pfam" id="PF04932"/>
    </source>
</evidence>
<protein>
    <submittedName>
        <fullName evidence="7">O-antigen ligase family protein</fullName>
    </submittedName>
</protein>
<dbReference type="EMBL" id="JAKNHQ010000011">
    <property type="protein sequence ID" value="MCG4611091.1"/>
    <property type="molecule type" value="Genomic_DNA"/>
</dbReference>
<dbReference type="Pfam" id="PF04932">
    <property type="entry name" value="Wzy_C"/>
    <property type="match status" value="1"/>
</dbReference>
<feature type="transmembrane region" description="Helical" evidence="5">
    <location>
        <begin position="148"/>
        <end position="167"/>
    </location>
</feature>
<dbReference type="Proteomes" id="UP001298681">
    <property type="component" value="Unassembled WGS sequence"/>
</dbReference>
<feature type="transmembrane region" description="Helical" evidence="5">
    <location>
        <begin position="20"/>
        <end position="45"/>
    </location>
</feature>
<feature type="transmembrane region" description="Helical" evidence="5">
    <location>
        <begin position="297"/>
        <end position="314"/>
    </location>
</feature>
<keyword evidence="4 5" id="KW-0472">Membrane</keyword>
<name>A0ABS9MKI4_9FIRM</name>
<evidence type="ECO:0000313" key="7">
    <source>
        <dbReference type="EMBL" id="MCG4611091.1"/>
    </source>
</evidence>
<evidence type="ECO:0000256" key="1">
    <source>
        <dbReference type="ARBA" id="ARBA00004141"/>
    </source>
</evidence>
<feature type="transmembrane region" description="Helical" evidence="5">
    <location>
        <begin position="110"/>
        <end position="128"/>
    </location>
</feature>
<dbReference type="PANTHER" id="PTHR37422:SF13">
    <property type="entry name" value="LIPOPOLYSACCHARIDE BIOSYNTHESIS PROTEIN PA4999-RELATED"/>
    <property type="match status" value="1"/>
</dbReference>
<comment type="subcellular location">
    <subcellularLocation>
        <location evidence="1">Membrane</location>
        <topology evidence="1">Multi-pass membrane protein</topology>
    </subcellularLocation>
</comment>
<evidence type="ECO:0000256" key="2">
    <source>
        <dbReference type="ARBA" id="ARBA00022692"/>
    </source>
</evidence>
<gene>
    <name evidence="7" type="ORF">L0P57_09130</name>
</gene>
<reference evidence="7 8" key="1">
    <citation type="submission" date="2022-01" db="EMBL/GenBank/DDBJ databases">
        <title>Collection of gut derived symbiotic bacterial strains cultured from healthy donors.</title>
        <authorList>
            <person name="Lin H."/>
            <person name="Kohout C."/>
            <person name="Waligurski E."/>
            <person name="Pamer E.G."/>
        </authorList>
    </citation>
    <scope>NUCLEOTIDE SEQUENCE [LARGE SCALE GENOMIC DNA]</scope>
    <source>
        <strain evidence="7 8">DFI.7.58</strain>
    </source>
</reference>
<dbReference type="GO" id="GO:0016874">
    <property type="term" value="F:ligase activity"/>
    <property type="evidence" value="ECO:0007669"/>
    <property type="project" value="UniProtKB-KW"/>
</dbReference>
<evidence type="ECO:0000313" key="8">
    <source>
        <dbReference type="Proteomes" id="UP001298681"/>
    </source>
</evidence>
<evidence type="ECO:0000256" key="5">
    <source>
        <dbReference type="SAM" id="Phobius"/>
    </source>
</evidence>
<evidence type="ECO:0000256" key="4">
    <source>
        <dbReference type="ARBA" id="ARBA00023136"/>
    </source>
</evidence>
<feature type="transmembrane region" description="Helical" evidence="5">
    <location>
        <begin position="179"/>
        <end position="209"/>
    </location>
</feature>
<keyword evidence="8" id="KW-1185">Reference proteome</keyword>
<feature type="transmembrane region" description="Helical" evidence="5">
    <location>
        <begin position="326"/>
        <end position="347"/>
    </location>
</feature>
<sequence>MFRFLRWAKQLEVDTIAPMALVLSLFFPFYVSVVTVGAVAVMTMVNYRMRTRALESPYGKLLMGVLIAPFFVSAIYNNYMGMLYSMLVLAAVVCAFYLRSVMTGALFNRMMDAACVASVFCAAIAFVQKAASFAVSPDYRPVSMFSNANYYGMMIEFLVIIALYRIFTNSKERIFYGVVIAINLIGLYLCASMSACMGLLCAVLVLFYLKKYYKWMAAFLTFAGLAAIFSLLFPILFPRVEAIDSTFGQRLSIWSAAIQGIQSHLLFGMGPTSYQLIYRVFDGYQTYHCHNLLLDALLNYGLLGAGGIGIYLFIQCKVLWLRFRNHICTDMNILLAAAFTAVVVHGVTDVTVYWIQTGMLFLILFSSTGICADYVESKLRLPRLLHLSGEPAGAYARVASYLRR</sequence>
<evidence type="ECO:0000256" key="3">
    <source>
        <dbReference type="ARBA" id="ARBA00022989"/>
    </source>
</evidence>